<organism evidence="1 2">
    <name type="scientific">Actinidia rufa</name>
    <dbReference type="NCBI Taxonomy" id="165716"/>
    <lineage>
        <taxon>Eukaryota</taxon>
        <taxon>Viridiplantae</taxon>
        <taxon>Streptophyta</taxon>
        <taxon>Embryophyta</taxon>
        <taxon>Tracheophyta</taxon>
        <taxon>Spermatophyta</taxon>
        <taxon>Magnoliopsida</taxon>
        <taxon>eudicotyledons</taxon>
        <taxon>Gunneridae</taxon>
        <taxon>Pentapetalae</taxon>
        <taxon>asterids</taxon>
        <taxon>Ericales</taxon>
        <taxon>Actinidiaceae</taxon>
        <taxon>Actinidia</taxon>
    </lineage>
</organism>
<proteinExistence type="predicted"/>
<dbReference type="OrthoDB" id="10568496at2759"/>
<evidence type="ECO:0000313" key="1">
    <source>
        <dbReference type="EMBL" id="GFZ17284.1"/>
    </source>
</evidence>
<dbReference type="AlphaFoldDB" id="A0A7J0H3B5"/>
<dbReference type="EMBL" id="BJWL01000026">
    <property type="protein sequence ID" value="GFZ17284.1"/>
    <property type="molecule type" value="Genomic_DNA"/>
</dbReference>
<gene>
    <name evidence="1" type="ORF">Acr_26g0005540</name>
</gene>
<name>A0A7J0H3B5_9ERIC</name>
<reference evidence="1 2" key="1">
    <citation type="submission" date="2019-07" db="EMBL/GenBank/DDBJ databases">
        <title>De Novo Assembly of kiwifruit Actinidia rufa.</title>
        <authorList>
            <person name="Sugita-Konishi S."/>
            <person name="Sato K."/>
            <person name="Mori E."/>
            <person name="Abe Y."/>
            <person name="Kisaki G."/>
            <person name="Hamano K."/>
            <person name="Suezawa K."/>
            <person name="Otani M."/>
            <person name="Fukuda T."/>
            <person name="Manabe T."/>
            <person name="Gomi K."/>
            <person name="Tabuchi M."/>
            <person name="Akimitsu K."/>
            <person name="Kataoka I."/>
        </authorList>
    </citation>
    <scope>NUCLEOTIDE SEQUENCE [LARGE SCALE GENOMIC DNA]</scope>
    <source>
        <strain evidence="2">cv. Fuchu</strain>
    </source>
</reference>
<evidence type="ECO:0000313" key="2">
    <source>
        <dbReference type="Proteomes" id="UP000585474"/>
    </source>
</evidence>
<keyword evidence="2" id="KW-1185">Reference proteome</keyword>
<accession>A0A7J0H3B5</accession>
<protein>
    <submittedName>
        <fullName evidence="1">Uncharacterized protein</fullName>
    </submittedName>
</protein>
<sequence length="156" mass="17356">MVPAILTRPGFWLLSTEIAIADSKPAFTQSLHFTNIEHLRGYWVRVWQDQASTARSVLAAARPRVLSPGKSKAVIMAVDEWKKLSVLPARFSFEDLKSEAVTVAGFLQGKPFMKMGCRATVAVAVGHVSWRISPSNAHQRLMEVKKQAGKTKQKRI</sequence>
<dbReference type="Proteomes" id="UP000585474">
    <property type="component" value="Unassembled WGS sequence"/>
</dbReference>
<comment type="caution">
    <text evidence="1">The sequence shown here is derived from an EMBL/GenBank/DDBJ whole genome shotgun (WGS) entry which is preliminary data.</text>
</comment>